<dbReference type="RefSeq" id="WP_289364732.1">
    <property type="nucleotide sequence ID" value="NZ_JAUCBP010000007.1"/>
</dbReference>
<feature type="transmembrane region" description="Helical" evidence="1">
    <location>
        <begin position="100"/>
        <end position="118"/>
    </location>
</feature>
<protein>
    <submittedName>
        <fullName evidence="2">MerC domain-containing protein</fullName>
    </submittedName>
</protein>
<gene>
    <name evidence="2" type="ORF">QTP81_07485</name>
</gene>
<dbReference type="EMBL" id="JAUCBP010000007">
    <property type="protein sequence ID" value="MDM7860434.1"/>
    <property type="molecule type" value="Genomic_DNA"/>
</dbReference>
<dbReference type="Pfam" id="PF03203">
    <property type="entry name" value="MerC"/>
    <property type="match status" value="1"/>
</dbReference>
<evidence type="ECO:0000313" key="2">
    <source>
        <dbReference type="EMBL" id="MDM7860434.1"/>
    </source>
</evidence>
<dbReference type="Proteomes" id="UP001234343">
    <property type="component" value="Unassembled WGS sequence"/>
</dbReference>
<feature type="transmembrane region" description="Helical" evidence="1">
    <location>
        <begin position="47"/>
        <end position="68"/>
    </location>
</feature>
<feature type="transmembrane region" description="Helical" evidence="1">
    <location>
        <begin position="12"/>
        <end position="41"/>
    </location>
</feature>
<evidence type="ECO:0000313" key="3">
    <source>
        <dbReference type="Proteomes" id="UP001234343"/>
    </source>
</evidence>
<proteinExistence type="predicted"/>
<sequence>MRKIVDAADKTAISLSILCTLQCLLLPVVMVLVPAISGWLVFDDEIFHLWLLFFVLPISTFAVIFGFYHHRNARVATISCVGMALLIIAAAFGHDIFGEVGEIGLTVAGSLFIAYGHLKNFSLRRRPACVITESA</sequence>
<accession>A0ABT7SWQ6</accession>
<keyword evidence="1" id="KW-0812">Transmembrane</keyword>
<keyword evidence="3" id="KW-1185">Reference proteome</keyword>
<dbReference type="InterPro" id="IPR004891">
    <property type="entry name" value="Mercury-R_MerC"/>
</dbReference>
<evidence type="ECO:0000256" key="1">
    <source>
        <dbReference type="SAM" id="Phobius"/>
    </source>
</evidence>
<reference evidence="2 3" key="1">
    <citation type="submission" date="2023-06" db="EMBL/GenBank/DDBJ databases">
        <title>Alteromonas sp. ASW11-36 isolated from intertidal sand.</title>
        <authorList>
            <person name="Li Y."/>
        </authorList>
    </citation>
    <scope>NUCLEOTIDE SEQUENCE [LARGE SCALE GENOMIC DNA]</scope>
    <source>
        <strain evidence="2 3">ASW11-36</strain>
    </source>
</reference>
<keyword evidence="1" id="KW-1133">Transmembrane helix</keyword>
<comment type="caution">
    <text evidence="2">The sequence shown here is derived from an EMBL/GenBank/DDBJ whole genome shotgun (WGS) entry which is preliminary data.</text>
</comment>
<keyword evidence="1" id="KW-0472">Membrane</keyword>
<feature type="transmembrane region" description="Helical" evidence="1">
    <location>
        <begin position="75"/>
        <end position="94"/>
    </location>
</feature>
<name>A0ABT7SWQ6_9ALTE</name>
<organism evidence="2 3">
    <name type="scientific">Alteromonas arenosi</name>
    <dbReference type="NCBI Taxonomy" id="3055817"/>
    <lineage>
        <taxon>Bacteria</taxon>
        <taxon>Pseudomonadati</taxon>
        <taxon>Pseudomonadota</taxon>
        <taxon>Gammaproteobacteria</taxon>
        <taxon>Alteromonadales</taxon>
        <taxon>Alteromonadaceae</taxon>
        <taxon>Alteromonas/Salinimonas group</taxon>
        <taxon>Alteromonas</taxon>
    </lineage>
</organism>